<dbReference type="GO" id="GO:0043200">
    <property type="term" value="P:response to amino acid"/>
    <property type="evidence" value="ECO:0007669"/>
    <property type="project" value="TreeGrafter"/>
</dbReference>
<reference evidence="5 6" key="1">
    <citation type="submission" date="2016-09" db="EMBL/GenBank/DDBJ databases">
        <authorList>
            <person name="Capua I."/>
            <person name="De Benedictis P."/>
            <person name="Joannis T."/>
            <person name="Lombin L.H."/>
            <person name="Cattoli G."/>
        </authorList>
    </citation>
    <scope>NUCLEOTIDE SEQUENCE [LARGE SCALE GENOMIC DNA]</scope>
    <source>
        <strain evidence="5 6">UB20</strain>
    </source>
</reference>
<evidence type="ECO:0000256" key="1">
    <source>
        <dbReference type="ARBA" id="ARBA00023015"/>
    </source>
</evidence>
<proteinExistence type="predicted"/>
<dbReference type="InterPro" id="IPR036390">
    <property type="entry name" value="WH_DNA-bd_sf"/>
</dbReference>
<evidence type="ECO:0000259" key="4">
    <source>
        <dbReference type="PROSITE" id="PS50956"/>
    </source>
</evidence>
<keyword evidence="3" id="KW-0804">Transcription</keyword>
<dbReference type="PROSITE" id="PS50956">
    <property type="entry name" value="HTH_ASNC_2"/>
    <property type="match status" value="1"/>
</dbReference>
<keyword evidence="1" id="KW-0805">Transcription regulation</keyword>
<dbReference type="InterPro" id="IPR011008">
    <property type="entry name" value="Dimeric_a/b-barrel"/>
</dbReference>
<dbReference type="SUPFAM" id="SSF54909">
    <property type="entry name" value="Dimeric alpha+beta barrel"/>
    <property type="match status" value="1"/>
</dbReference>
<dbReference type="AlphaFoldDB" id="A0A1D3UJ12"/>
<dbReference type="InterPro" id="IPR019887">
    <property type="entry name" value="Tscrpt_reg_AsnC/Lrp_C"/>
</dbReference>
<dbReference type="EMBL" id="FMMM01000031">
    <property type="protein sequence ID" value="SCQ20083.1"/>
    <property type="molecule type" value="Genomic_DNA"/>
</dbReference>
<evidence type="ECO:0000256" key="3">
    <source>
        <dbReference type="ARBA" id="ARBA00023163"/>
    </source>
</evidence>
<evidence type="ECO:0000313" key="6">
    <source>
        <dbReference type="Proteomes" id="UP000182057"/>
    </source>
</evidence>
<dbReference type="Gene3D" id="1.10.10.10">
    <property type="entry name" value="Winged helix-like DNA-binding domain superfamily/Winged helix DNA-binding domain"/>
    <property type="match status" value="1"/>
</dbReference>
<keyword evidence="2" id="KW-0238">DNA-binding</keyword>
<dbReference type="Proteomes" id="UP000182057">
    <property type="component" value="Unassembled WGS sequence"/>
</dbReference>
<dbReference type="PANTHER" id="PTHR30154">
    <property type="entry name" value="LEUCINE-RESPONSIVE REGULATORY PROTEIN"/>
    <property type="match status" value="1"/>
</dbReference>
<dbReference type="PRINTS" id="PR00033">
    <property type="entry name" value="HTHASNC"/>
</dbReference>
<feature type="domain" description="HTH asnC-type" evidence="4">
    <location>
        <begin position="15"/>
        <end position="76"/>
    </location>
</feature>
<evidence type="ECO:0000313" key="5">
    <source>
        <dbReference type="EMBL" id="SCQ20083.1"/>
    </source>
</evidence>
<dbReference type="InterPro" id="IPR000485">
    <property type="entry name" value="AsnC-type_HTH_dom"/>
</dbReference>
<dbReference type="Gene3D" id="3.30.70.920">
    <property type="match status" value="1"/>
</dbReference>
<organism evidence="5 6">
    <name type="scientific">Tannerella forsythia</name>
    <name type="common">Bacteroides forsythus</name>
    <dbReference type="NCBI Taxonomy" id="28112"/>
    <lineage>
        <taxon>Bacteria</taxon>
        <taxon>Pseudomonadati</taxon>
        <taxon>Bacteroidota</taxon>
        <taxon>Bacteroidia</taxon>
        <taxon>Bacteroidales</taxon>
        <taxon>Tannerellaceae</taxon>
        <taxon>Tannerella</taxon>
    </lineage>
</organism>
<dbReference type="InterPro" id="IPR036388">
    <property type="entry name" value="WH-like_DNA-bd_sf"/>
</dbReference>
<protein>
    <submittedName>
        <fullName evidence="5">Regulatory protein AsnC</fullName>
    </submittedName>
</protein>
<accession>A0A1D3UJ12</accession>
<evidence type="ECO:0000256" key="2">
    <source>
        <dbReference type="ARBA" id="ARBA00023125"/>
    </source>
</evidence>
<dbReference type="PANTHER" id="PTHR30154:SF34">
    <property type="entry name" value="TRANSCRIPTIONAL REGULATOR AZLB"/>
    <property type="match status" value="1"/>
</dbReference>
<dbReference type="OMA" id="EDCWFIA"/>
<sequence length="173" mass="20009">MQNSNIEKTMASYELDKLDEKILKLIIGDARKPFLEVARVCNVSGAAIHQRVQKLIHTGVIRGSEFMLDYRMVGYKTCAYMGLFLQEPGQFTSIVEALKDIPEVVECYYTTGKYDLFIKIYARDNEHLLKVIHDRLQPLGLARTETLISLKEGFRRHLPIDFNRENSKEKKVK</sequence>
<dbReference type="GO" id="GO:0043565">
    <property type="term" value="F:sequence-specific DNA binding"/>
    <property type="evidence" value="ECO:0007669"/>
    <property type="project" value="InterPro"/>
</dbReference>
<dbReference type="SUPFAM" id="SSF46785">
    <property type="entry name" value="Winged helix' DNA-binding domain"/>
    <property type="match status" value="1"/>
</dbReference>
<dbReference type="InterPro" id="IPR019888">
    <property type="entry name" value="Tscrpt_reg_AsnC-like"/>
</dbReference>
<name>A0A1D3UJ12_TANFO</name>
<dbReference type="GO" id="GO:0005829">
    <property type="term" value="C:cytosol"/>
    <property type="evidence" value="ECO:0007669"/>
    <property type="project" value="TreeGrafter"/>
</dbReference>
<dbReference type="Pfam" id="PF01037">
    <property type="entry name" value="AsnC_trans_reg"/>
    <property type="match status" value="1"/>
</dbReference>
<dbReference type="SMART" id="SM00344">
    <property type="entry name" value="HTH_ASNC"/>
    <property type="match status" value="1"/>
</dbReference>
<dbReference type="Pfam" id="PF13404">
    <property type="entry name" value="HTH_AsnC-type"/>
    <property type="match status" value="1"/>
</dbReference>
<gene>
    <name evidence="5" type="primary">asnC</name>
    <name evidence="5" type="ORF">TFUB20_00924</name>
</gene>